<gene>
    <name evidence="1" type="ORF">N7539_008532</name>
</gene>
<comment type="caution">
    <text evidence="1">The sequence shown here is derived from an EMBL/GenBank/DDBJ whole genome shotgun (WGS) entry which is preliminary data.</text>
</comment>
<reference evidence="1" key="1">
    <citation type="submission" date="2022-12" db="EMBL/GenBank/DDBJ databases">
        <authorList>
            <person name="Petersen C."/>
        </authorList>
    </citation>
    <scope>NUCLEOTIDE SEQUENCE</scope>
    <source>
        <strain evidence="1">IBT 30728</strain>
    </source>
</reference>
<dbReference type="EMBL" id="JAPWDQ010000013">
    <property type="protein sequence ID" value="KAJ5471963.1"/>
    <property type="molecule type" value="Genomic_DNA"/>
</dbReference>
<reference evidence="1" key="2">
    <citation type="journal article" date="2023" name="IMA Fungus">
        <title>Comparative genomic study of the Penicillium genus elucidates a diverse pangenome and 15 lateral gene transfer events.</title>
        <authorList>
            <person name="Petersen C."/>
            <person name="Sorensen T."/>
            <person name="Nielsen M.R."/>
            <person name="Sondergaard T.E."/>
            <person name="Sorensen J.L."/>
            <person name="Fitzpatrick D.A."/>
            <person name="Frisvad J.C."/>
            <person name="Nielsen K.L."/>
        </authorList>
    </citation>
    <scope>NUCLEOTIDE SEQUENCE</scope>
    <source>
        <strain evidence="1">IBT 30728</strain>
    </source>
</reference>
<proteinExistence type="predicted"/>
<name>A0A9W9WRG5_9EURO</name>
<protein>
    <submittedName>
        <fullName evidence="1">Uncharacterized protein</fullName>
    </submittedName>
</protein>
<dbReference type="AlphaFoldDB" id="A0A9W9WRG5"/>
<keyword evidence="2" id="KW-1185">Reference proteome</keyword>
<dbReference type="RefSeq" id="XP_056786509.1">
    <property type="nucleotide sequence ID" value="XM_056938127.1"/>
</dbReference>
<sequence length="59" mass="6378">MAPGSLRSYGTIIRQLRAIGSDEYSSVALYSGPHGLGRNVDDYGYVLLVAINPGTWYAD</sequence>
<accession>A0A9W9WRG5</accession>
<dbReference type="GeneID" id="81628377"/>
<evidence type="ECO:0000313" key="1">
    <source>
        <dbReference type="EMBL" id="KAJ5471963.1"/>
    </source>
</evidence>
<organism evidence="1 2">
    <name type="scientific">Penicillium diatomitis</name>
    <dbReference type="NCBI Taxonomy" id="2819901"/>
    <lineage>
        <taxon>Eukaryota</taxon>
        <taxon>Fungi</taxon>
        <taxon>Dikarya</taxon>
        <taxon>Ascomycota</taxon>
        <taxon>Pezizomycotina</taxon>
        <taxon>Eurotiomycetes</taxon>
        <taxon>Eurotiomycetidae</taxon>
        <taxon>Eurotiales</taxon>
        <taxon>Aspergillaceae</taxon>
        <taxon>Penicillium</taxon>
    </lineage>
</organism>
<dbReference type="Proteomes" id="UP001148312">
    <property type="component" value="Unassembled WGS sequence"/>
</dbReference>
<evidence type="ECO:0000313" key="2">
    <source>
        <dbReference type="Proteomes" id="UP001148312"/>
    </source>
</evidence>